<name>A0AAE9BY44_9CAUD</name>
<keyword evidence="2" id="KW-1185">Reference proteome</keyword>
<accession>A0AAE9BY44</accession>
<organism evidence="1 2">
    <name type="scientific">Halorubrum tailed virus 27</name>
    <dbReference type="NCBI Taxonomy" id="2878008"/>
    <lineage>
        <taxon>Viruses</taxon>
        <taxon>Duplodnaviria</taxon>
        <taxon>Heunggongvirae</taxon>
        <taxon>Uroviricota</taxon>
        <taxon>Caudoviricetes</taxon>
        <taxon>Thumleimavirales</taxon>
        <taxon>Hafunaviridae</taxon>
        <taxon>Minorvirus</taxon>
        <taxon>Minorvirus thailandense</taxon>
        <taxon>Minorvirus HRTV27</taxon>
    </lineage>
</organism>
<gene>
    <name evidence="1" type="ORF">HRTV-27_gp25</name>
</gene>
<dbReference type="Proteomes" id="UP000827260">
    <property type="component" value="Segment"/>
</dbReference>
<protein>
    <submittedName>
        <fullName evidence="1">Baseplate hub</fullName>
    </submittedName>
</protein>
<reference evidence="1" key="1">
    <citation type="submission" date="2021-05" db="EMBL/GenBank/DDBJ databases">
        <title>Diversity, taxonomy and evolution of archaeal viruses of the class Caudoviricetes.</title>
        <authorList>
            <person name="Liu Y."/>
            <person name="Demina T.A."/>
            <person name="Roux S."/>
            <person name="Aiewsakun P."/>
            <person name="Kazlauskas D."/>
            <person name="Simmonds P."/>
            <person name="Prangishvili D."/>
            <person name="Oksanen H.M."/>
            <person name="Krupovic M."/>
        </authorList>
    </citation>
    <scope>NUCLEOTIDE SEQUENCE</scope>
    <source>
        <strain evidence="1">HRTV-27/27</strain>
    </source>
</reference>
<sequence>MSNTDFGDLEVYFPTTGVRILPYSVDYKVQQQKLEYSKLKVSRAAGELIASKIEADPIPAVLSINGSDLCRLAADEESIRHVGDISWVDLRDPRAVLENGHIQWEPAETTLGEAVEYIYERTADPNGVLTGVEVVGEIERAETEREYISKFQRWIDQRYPDWIKGKRNPFNGKPLLHTERLSGGFRFRGATPLEAISEIQSTFAVESWVTTDGVLTFGLPGEKANVGVVGEDPRDLRLADYNIVDQAVPVSAIQANGIYTDNYRAEFGPIDYVGGMTDFSVRSVATYAQEGRSRILELEPRNISGYKELEQVALNELRRRISEGTSGSLTINSAVSGGSDVEPQDLDLGDIIMIPEIDRDCHKTVHPGIYIVTGMNHRVSAREGWLTYVDVAEFVTEDEITVSSKIRAPGSEEWIDADQFAKETLYED</sequence>
<proteinExistence type="predicted"/>
<evidence type="ECO:0000313" key="2">
    <source>
        <dbReference type="Proteomes" id="UP000827260"/>
    </source>
</evidence>
<evidence type="ECO:0000313" key="1">
    <source>
        <dbReference type="EMBL" id="UBF22718.1"/>
    </source>
</evidence>
<dbReference type="EMBL" id="MZ334522">
    <property type="protein sequence ID" value="UBF22718.1"/>
    <property type="molecule type" value="Genomic_DNA"/>
</dbReference>